<protein>
    <submittedName>
        <fullName evidence="2">Uncharacterized protein</fullName>
    </submittedName>
</protein>
<accession>A0A0E0IT62</accession>
<dbReference type="Gramene" id="ONIVA10G12330.1">
    <property type="protein sequence ID" value="ONIVA10G12330.1"/>
    <property type="gene ID" value="ONIVA10G12330"/>
</dbReference>
<sequence length="461" mass="50071">MMCEMTKLPLVPFSHVQSRGGANGCGDSFPGGNNGLRRRQRCSGGDHDALSTSAKATSDHLAASGCGDVHGHSLFFFAPPSLLPLRHRRGPPLVPGRRRCGGARGAPHRVPLLADGPMLWYQLDDDAAGLRELLAACPSLADEPAPWYSLARGTEPLTPLMVATAYGSVACLDVLLSLPYLVDPNRASASSLSTPLHLAAAGGATSAPTSVSRLLAADTDDDNDEVEERQGEEGEEGEEEAFRSFHERGLEKNINKIKKSIKTAQKWHSIKEPPLWNGIFIRSFYMMAFWRARNLQKLSDNSGEFERGSVDLQMIRFEELLGNKPKFSTLKGGDGMRDPSLMHMGGPHCTSSISDDHEELSSISGVFSMPSSRPYNVPPLHAGASQIHLIKEKQQEQQIRRAQTPILKTLACAETSRETPSFCLIASQGRHPTLSVHSPLRVSDDELTSDNDRPLLQATAA</sequence>
<dbReference type="OMA" id="IKEPPLW"/>
<dbReference type="InterPro" id="IPR036770">
    <property type="entry name" value="Ankyrin_rpt-contain_sf"/>
</dbReference>
<dbReference type="SUPFAM" id="SSF48403">
    <property type="entry name" value="Ankyrin repeat"/>
    <property type="match status" value="1"/>
</dbReference>
<dbReference type="EnsemblPlants" id="ONIVA10G12330.1">
    <property type="protein sequence ID" value="ONIVA10G12330.1"/>
    <property type="gene ID" value="ONIVA10G12330"/>
</dbReference>
<dbReference type="STRING" id="4536.A0A0E0IT62"/>
<feature type="region of interest" description="Disordered" evidence="1">
    <location>
        <begin position="216"/>
        <end position="244"/>
    </location>
</feature>
<reference evidence="2" key="1">
    <citation type="submission" date="2015-04" db="UniProtKB">
        <authorList>
            <consortium name="EnsemblPlants"/>
        </authorList>
    </citation>
    <scope>IDENTIFICATION</scope>
    <source>
        <strain evidence="2">SL10</strain>
    </source>
</reference>
<evidence type="ECO:0000256" key="1">
    <source>
        <dbReference type="SAM" id="MobiDB-lite"/>
    </source>
</evidence>
<name>A0A0E0IT62_ORYNI</name>
<dbReference type="eggNOG" id="KOG1595">
    <property type="taxonomic scope" value="Eukaryota"/>
</dbReference>
<reference evidence="2" key="2">
    <citation type="submission" date="2018-04" db="EMBL/GenBank/DDBJ databases">
        <title>OnivRS2 (Oryza nivara Reference Sequence Version 2).</title>
        <authorList>
            <person name="Zhang J."/>
            <person name="Kudrna D."/>
            <person name="Lee S."/>
            <person name="Talag J."/>
            <person name="Rajasekar S."/>
            <person name="Welchert J."/>
            <person name="Hsing Y.-I."/>
            <person name="Wing R.A."/>
        </authorList>
    </citation>
    <scope>NUCLEOTIDE SEQUENCE [LARGE SCALE GENOMIC DNA]</scope>
</reference>
<organism evidence="2">
    <name type="scientific">Oryza nivara</name>
    <name type="common">Indian wild rice</name>
    <name type="synonym">Oryza sativa f. spontanea</name>
    <dbReference type="NCBI Taxonomy" id="4536"/>
    <lineage>
        <taxon>Eukaryota</taxon>
        <taxon>Viridiplantae</taxon>
        <taxon>Streptophyta</taxon>
        <taxon>Embryophyta</taxon>
        <taxon>Tracheophyta</taxon>
        <taxon>Spermatophyta</taxon>
        <taxon>Magnoliopsida</taxon>
        <taxon>Liliopsida</taxon>
        <taxon>Poales</taxon>
        <taxon>Poaceae</taxon>
        <taxon>BOP clade</taxon>
        <taxon>Oryzoideae</taxon>
        <taxon>Oryzeae</taxon>
        <taxon>Oryzinae</taxon>
        <taxon>Oryza</taxon>
    </lineage>
</organism>
<feature type="region of interest" description="Disordered" evidence="1">
    <location>
        <begin position="442"/>
        <end position="461"/>
    </location>
</feature>
<evidence type="ECO:0000313" key="2">
    <source>
        <dbReference type="EnsemblPlants" id="ONIVA10G12330.1"/>
    </source>
</evidence>
<dbReference type="HOGENOM" id="CLU_047636_0_0_1"/>
<evidence type="ECO:0000313" key="3">
    <source>
        <dbReference type="Proteomes" id="UP000006591"/>
    </source>
</evidence>
<keyword evidence="3" id="KW-1185">Reference proteome</keyword>
<dbReference type="AlphaFoldDB" id="A0A0E0IT62"/>
<dbReference type="Gene3D" id="1.25.40.20">
    <property type="entry name" value="Ankyrin repeat-containing domain"/>
    <property type="match status" value="1"/>
</dbReference>
<feature type="region of interest" description="Disordered" evidence="1">
    <location>
        <begin position="23"/>
        <end position="51"/>
    </location>
</feature>
<proteinExistence type="predicted"/>
<dbReference type="Proteomes" id="UP000006591">
    <property type="component" value="Chromosome 10"/>
</dbReference>
<feature type="compositionally biased region" description="Acidic residues" evidence="1">
    <location>
        <begin position="218"/>
        <end position="227"/>
    </location>
</feature>